<keyword evidence="2" id="KW-1185">Reference proteome</keyword>
<gene>
    <name evidence="1" type="ORF">CEP54_010069</name>
</gene>
<sequence length="451" mass="50376">MCGNHSMSWESLCQALELIEASFPLSSKGTRNFVNCFYASSDFKEMLGDVENNEVDDGAKVLARMVHHSRIRHATNPKDKIFALYGLSQKLEKPMPQPDYTQSIAEIYTKATVAIMQQDNSLWPLENLWSENRRDDLPSWVPDWSEDSRWSDDLNQDLGHVPLDYADRDIPSHWDGPTESVTQIRVSSDYKRLTLSGRALGAVGHVFDDSNRVQAQTEALATLHGTVEYQLATRKHGVETIKLFRRLCCGTSTGDQSGAQLCHLLLTNSPTQPETSFMSGIRALRCVFETEASGKNRQYIFTGARNKLMRATNEMNRHPDILSFVESDVDAALDVIFAESDVASHESWIEGDCDRLLFNALISAASLYRLVRGLWINRSVFTTDTGLLGYAHGRVFKGDMVVMFVGAEVPSVIKPCGGDFRIQGPAVVKARESITDILQGSRSLSKEFVLI</sequence>
<dbReference type="EMBL" id="NKCI01000115">
    <property type="protein sequence ID" value="RSL54099.1"/>
    <property type="molecule type" value="Genomic_DNA"/>
</dbReference>
<proteinExistence type="predicted"/>
<dbReference type="PANTHER" id="PTHR24148">
    <property type="entry name" value="ANKYRIN REPEAT DOMAIN-CONTAINING PROTEIN 39 HOMOLOG-RELATED"/>
    <property type="match status" value="1"/>
</dbReference>
<evidence type="ECO:0000313" key="2">
    <source>
        <dbReference type="Proteomes" id="UP000288168"/>
    </source>
</evidence>
<dbReference type="AlphaFoldDB" id="A0A428PM28"/>
<dbReference type="PANTHER" id="PTHR24148:SF64">
    <property type="entry name" value="HETEROKARYON INCOMPATIBILITY DOMAIN-CONTAINING PROTEIN"/>
    <property type="match status" value="1"/>
</dbReference>
<dbReference type="InterPro" id="IPR052895">
    <property type="entry name" value="HetReg/Transcr_Mod"/>
</dbReference>
<evidence type="ECO:0000313" key="1">
    <source>
        <dbReference type="EMBL" id="RSL54099.1"/>
    </source>
</evidence>
<dbReference type="Proteomes" id="UP000288168">
    <property type="component" value="Unassembled WGS sequence"/>
</dbReference>
<dbReference type="STRING" id="1325734.A0A428PM28"/>
<protein>
    <submittedName>
        <fullName evidence="1">Uncharacterized protein</fullName>
    </submittedName>
</protein>
<comment type="caution">
    <text evidence="1">The sequence shown here is derived from an EMBL/GenBank/DDBJ whole genome shotgun (WGS) entry which is preliminary data.</text>
</comment>
<organism evidence="1 2">
    <name type="scientific">Fusarium duplospermum</name>
    <dbReference type="NCBI Taxonomy" id="1325734"/>
    <lineage>
        <taxon>Eukaryota</taxon>
        <taxon>Fungi</taxon>
        <taxon>Dikarya</taxon>
        <taxon>Ascomycota</taxon>
        <taxon>Pezizomycotina</taxon>
        <taxon>Sordariomycetes</taxon>
        <taxon>Hypocreomycetidae</taxon>
        <taxon>Hypocreales</taxon>
        <taxon>Nectriaceae</taxon>
        <taxon>Fusarium</taxon>
        <taxon>Fusarium solani species complex</taxon>
    </lineage>
</organism>
<reference evidence="1 2" key="1">
    <citation type="submission" date="2017-06" db="EMBL/GenBank/DDBJ databases">
        <title>Comparative genomic analysis of Ambrosia Fusariam Clade fungi.</title>
        <authorList>
            <person name="Stajich J.E."/>
            <person name="Carrillo J."/>
            <person name="Kijimoto T."/>
            <person name="Eskalen A."/>
            <person name="O'Donnell K."/>
            <person name="Kasson M."/>
        </authorList>
    </citation>
    <scope>NUCLEOTIDE SEQUENCE [LARGE SCALE GENOMIC DNA]</scope>
    <source>
        <strain evidence="1 2">NRRL62584</strain>
    </source>
</reference>
<dbReference type="OrthoDB" id="2157530at2759"/>
<name>A0A428PM28_9HYPO</name>
<accession>A0A428PM28</accession>